<dbReference type="EMBL" id="JAGQFT010000136">
    <property type="protein sequence ID" value="MBR0563473.1"/>
    <property type="molecule type" value="Genomic_DNA"/>
</dbReference>
<dbReference type="GO" id="GO:0046872">
    <property type="term" value="F:metal ion binding"/>
    <property type="evidence" value="ECO:0007669"/>
    <property type="project" value="UniProtKB-KW"/>
</dbReference>
<organism evidence="11">
    <name type="scientific">Coralloluteibacterium stylophorae</name>
    <dbReference type="NCBI Taxonomy" id="1776034"/>
    <lineage>
        <taxon>Bacteria</taxon>
        <taxon>Pseudomonadati</taxon>
        <taxon>Pseudomonadota</taxon>
        <taxon>Gammaproteobacteria</taxon>
        <taxon>Lysobacterales</taxon>
        <taxon>Lysobacteraceae</taxon>
        <taxon>Coralloluteibacterium</taxon>
    </lineage>
</organism>
<dbReference type="GO" id="GO:0016887">
    <property type="term" value="F:ATP hydrolysis activity"/>
    <property type="evidence" value="ECO:0007669"/>
    <property type="project" value="UniProtKB-UniRule"/>
</dbReference>
<dbReference type="Gene3D" id="3.40.50.300">
    <property type="entry name" value="P-loop containing nucleotide triphosphate hydrolases"/>
    <property type="match status" value="1"/>
</dbReference>
<dbReference type="InterPro" id="IPR027417">
    <property type="entry name" value="P-loop_NTPase"/>
</dbReference>
<keyword evidence="13" id="KW-1185">Reference proteome</keyword>
<evidence type="ECO:0000313" key="11">
    <source>
        <dbReference type="EMBL" id="MBR0563473.1"/>
    </source>
</evidence>
<comment type="caution">
    <text evidence="11">The sequence shown here is derived from an EMBL/GenBank/DDBJ whole genome shotgun (WGS) entry which is preliminary data.</text>
</comment>
<dbReference type="SUPFAM" id="SSF117916">
    <property type="entry name" value="Fe-S cluster assembly (FSCA) domain-like"/>
    <property type="match status" value="1"/>
</dbReference>
<dbReference type="PANTHER" id="PTHR42961:SF2">
    <property type="entry name" value="IRON-SULFUR PROTEIN NUBPL"/>
    <property type="match status" value="1"/>
</dbReference>
<dbReference type="EMBL" id="JAGQFT020000013">
    <property type="protein sequence ID" value="MBS7458730.1"/>
    <property type="molecule type" value="Genomic_DNA"/>
</dbReference>
<dbReference type="Pfam" id="PF10609">
    <property type="entry name" value="ParA"/>
    <property type="match status" value="1"/>
</dbReference>
<comment type="subunit">
    <text evidence="9">Homodimer.</text>
</comment>
<evidence type="ECO:0000256" key="1">
    <source>
        <dbReference type="ARBA" id="ARBA00007352"/>
    </source>
</evidence>
<name>A0A8J7VX15_9GAMM</name>
<feature type="domain" description="MIP18 family-like" evidence="10">
    <location>
        <begin position="36"/>
        <end position="105"/>
    </location>
</feature>
<dbReference type="PROSITE" id="PS01215">
    <property type="entry name" value="MRP"/>
    <property type="match status" value="1"/>
</dbReference>
<keyword evidence="3 9" id="KW-0479">Metal-binding</keyword>
<protein>
    <recommendedName>
        <fullName evidence="9">Iron-sulfur cluster carrier protein</fullName>
    </recommendedName>
</protein>
<evidence type="ECO:0000256" key="9">
    <source>
        <dbReference type="HAMAP-Rule" id="MF_02040"/>
    </source>
</evidence>
<dbReference type="GO" id="GO:0016226">
    <property type="term" value="P:iron-sulfur cluster assembly"/>
    <property type="evidence" value="ECO:0007669"/>
    <property type="project" value="InterPro"/>
</dbReference>
<dbReference type="CDD" id="cd02037">
    <property type="entry name" value="Mrp_NBP35"/>
    <property type="match status" value="1"/>
</dbReference>
<dbReference type="AlphaFoldDB" id="A0A8J7VX15"/>
<dbReference type="InterPro" id="IPR033756">
    <property type="entry name" value="YlxH/NBP35"/>
</dbReference>
<evidence type="ECO:0000256" key="2">
    <source>
        <dbReference type="ARBA" id="ARBA00008205"/>
    </source>
</evidence>
<keyword evidence="4 9" id="KW-0547">Nucleotide-binding</keyword>
<dbReference type="InterPro" id="IPR044304">
    <property type="entry name" value="NUBPL-like"/>
</dbReference>
<evidence type="ECO:0000313" key="13">
    <source>
        <dbReference type="Proteomes" id="UP000675747"/>
    </source>
</evidence>
<reference evidence="12 13" key="1">
    <citation type="journal article" date="2021" name="Microbiol. Resour. Announc.">
        <title>Draft Genome Sequence of Coralloluteibacterium stylophorae LMG 29479T.</title>
        <authorList>
            <person name="Karlyshev A.V."/>
            <person name="Kudryashova E.B."/>
            <person name="Ariskina E.V."/>
            <person name="Conroy A.P."/>
            <person name="Abidueva E.Y."/>
        </authorList>
    </citation>
    <scope>NUCLEOTIDE SEQUENCE [LARGE SCALE GENOMIC DNA]</scope>
    <source>
        <strain evidence="12 13">LMG 29479</strain>
    </source>
</reference>
<accession>A0A8J7VX15</accession>
<dbReference type="HAMAP" id="MF_02040">
    <property type="entry name" value="Mrp_NBP35"/>
    <property type="match status" value="1"/>
</dbReference>
<dbReference type="SUPFAM" id="SSF52540">
    <property type="entry name" value="P-loop containing nucleoside triphosphate hydrolases"/>
    <property type="match status" value="1"/>
</dbReference>
<evidence type="ECO:0000259" key="10">
    <source>
        <dbReference type="Pfam" id="PF01883"/>
    </source>
</evidence>
<dbReference type="Pfam" id="PF01883">
    <property type="entry name" value="FeS_assembly_P"/>
    <property type="match status" value="1"/>
</dbReference>
<comment type="similarity">
    <text evidence="8 9">Belongs to the Mrp/NBP35 ATP-binding proteins family.</text>
</comment>
<evidence type="ECO:0000256" key="4">
    <source>
        <dbReference type="ARBA" id="ARBA00022741"/>
    </source>
</evidence>
<dbReference type="InterPro" id="IPR000808">
    <property type="entry name" value="Mrp-like_CS"/>
</dbReference>
<evidence type="ECO:0000256" key="7">
    <source>
        <dbReference type="ARBA" id="ARBA00023014"/>
    </source>
</evidence>
<evidence type="ECO:0000313" key="12">
    <source>
        <dbReference type="EMBL" id="MBS7458730.1"/>
    </source>
</evidence>
<sequence>MATQETATASPRAHVLEWAPVVCKASNVNASLSDLVRARVGRVADPHTGQDLDAAGAVRGVGVDGDRVAVAVALGYPAAGWHQALAREVEAAAREVEGVAAATVEVTSRVHAHQVRSGLTPLPEVKNIVAVASGKGGVGKSTTAVNLALALAAEGASVGVLDADIYGPSIPKMLGFSGRPDSPDGKTIVPARAHGLQGMSIGMLVGEETPMIWRGPMVTQALDQLLNATRWDGLDYLVIDLPPGTGDIHLSLAQKVPVSGAVIVTTPQEIATLDARKALKMFEKVEVPVLGIVENMAVHVCSNCGHAEHVFGEGGGAWMAQEYGVPLLGSLPLDIRIREQADSGAPSVAADAGSDLAQAYRAIARRTAARLSLQAKNKRIGFPNIVVQDT</sequence>
<dbReference type="FunFam" id="3.40.50.300:FF:000418">
    <property type="entry name" value="Iron-sulfur cluster carrier protein"/>
    <property type="match status" value="1"/>
</dbReference>
<evidence type="ECO:0000256" key="6">
    <source>
        <dbReference type="ARBA" id="ARBA00023004"/>
    </source>
</evidence>
<dbReference type="InterPro" id="IPR002744">
    <property type="entry name" value="MIP18-like"/>
</dbReference>
<feature type="binding site" evidence="9">
    <location>
        <begin position="134"/>
        <end position="141"/>
    </location>
    <ligand>
        <name>ATP</name>
        <dbReference type="ChEBI" id="CHEBI:30616"/>
    </ligand>
</feature>
<evidence type="ECO:0000256" key="5">
    <source>
        <dbReference type="ARBA" id="ARBA00022840"/>
    </source>
</evidence>
<comment type="similarity">
    <text evidence="1">In the N-terminal section; belongs to the MIP18 family.</text>
</comment>
<dbReference type="Gene3D" id="3.30.300.130">
    <property type="entry name" value="Fe-S cluster assembly (FSCA)"/>
    <property type="match status" value="1"/>
</dbReference>
<evidence type="ECO:0000256" key="8">
    <source>
        <dbReference type="ARBA" id="ARBA00024036"/>
    </source>
</evidence>
<dbReference type="InterPro" id="IPR034904">
    <property type="entry name" value="FSCA_dom_sf"/>
</dbReference>
<proteinExistence type="inferred from homology"/>
<keyword evidence="7 9" id="KW-0411">Iron-sulfur</keyword>
<keyword evidence="6 9" id="KW-0408">Iron</keyword>
<dbReference type="PANTHER" id="PTHR42961">
    <property type="entry name" value="IRON-SULFUR PROTEIN NUBPL"/>
    <property type="match status" value="1"/>
</dbReference>
<dbReference type="GO" id="GO:0005524">
    <property type="term" value="F:ATP binding"/>
    <property type="evidence" value="ECO:0007669"/>
    <property type="project" value="UniProtKB-UniRule"/>
</dbReference>
<comment type="similarity">
    <text evidence="2">In the C-terminal section; belongs to the Mrp/NBP35 ATP-binding proteins family.</text>
</comment>
<keyword evidence="9" id="KW-0378">Hydrolase</keyword>
<dbReference type="InterPro" id="IPR019591">
    <property type="entry name" value="Mrp/NBP35_ATP-bd"/>
</dbReference>
<keyword evidence="5 9" id="KW-0067">ATP-binding</keyword>
<dbReference type="Proteomes" id="UP000675747">
    <property type="component" value="Unassembled WGS sequence"/>
</dbReference>
<dbReference type="GO" id="GO:0051539">
    <property type="term" value="F:4 iron, 4 sulfur cluster binding"/>
    <property type="evidence" value="ECO:0007669"/>
    <property type="project" value="TreeGrafter"/>
</dbReference>
<evidence type="ECO:0000256" key="3">
    <source>
        <dbReference type="ARBA" id="ARBA00022723"/>
    </source>
</evidence>
<gene>
    <name evidence="11" type="primary">apbC</name>
    <name evidence="12" type="ORF">KB893_016435</name>
    <name evidence="11" type="ORF">KB893_13250</name>
</gene>
<dbReference type="GO" id="GO:0005829">
    <property type="term" value="C:cytosol"/>
    <property type="evidence" value="ECO:0007669"/>
    <property type="project" value="TreeGrafter"/>
</dbReference>
<reference evidence="11" key="2">
    <citation type="submission" date="2021-04" db="EMBL/GenBank/DDBJ databases">
        <authorList>
            <person name="Karlyshev A.V."/>
        </authorList>
    </citation>
    <scope>NUCLEOTIDE SEQUENCE</scope>
    <source>
        <strain evidence="11">LMG 29479</strain>
    </source>
</reference>
<dbReference type="GO" id="GO:0140663">
    <property type="term" value="F:ATP-dependent FeS chaperone activity"/>
    <property type="evidence" value="ECO:0007669"/>
    <property type="project" value="InterPro"/>
</dbReference>
<comment type="function">
    <text evidence="9">Binds and transfers iron-sulfur (Fe-S) clusters to target apoproteins. Can hydrolyze ATP.</text>
</comment>
<dbReference type="NCBIfam" id="NF008669">
    <property type="entry name" value="PRK11670.1"/>
    <property type="match status" value="1"/>
</dbReference>